<comment type="subcellular location">
    <subcellularLocation>
        <location evidence="1">Membrane</location>
        <topology evidence="1">Multi-pass membrane protein</topology>
    </subcellularLocation>
</comment>
<dbReference type="GO" id="GO:0008137">
    <property type="term" value="F:NADH dehydrogenase (ubiquinone) activity"/>
    <property type="evidence" value="ECO:0007669"/>
    <property type="project" value="UniProtKB-EC"/>
</dbReference>
<evidence type="ECO:0000256" key="3">
    <source>
        <dbReference type="ARBA" id="ARBA00016612"/>
    </source>
</evidence>
<reference evidence="12" key="1">
    <citation type="submission" date="2017-12" db="EMBL/GenBank/DDBJ databases">
        <authorList>
            <person name="An J."/>
        </authorList>
    </citation>
    <scope>NUCLEOTIDE SEQUENCE</scope>
</reference>
<keyword evidence="7" id="KW-0520">NAD</keyword>
<evidence type="ECO:0000256" key="7">
    <source>
        <dbReference type="ARBA" id="ARBA00023027"/>
    </source>
</evidence>
<evidence type="ECO:0000256" key="9">
    <source>
        <dbReference type="ARBA" id="ARBA00031586"/>
    </source>
</evidence>
<evidence type="ECO:0000256" key="1">
    <source>
        <dbReference type="ARBA" id="ARBA00004141"/>
    </source>
</evidence>
<accession>A0A8K1Y3J3</accession>
<organism evidence="12">
    <name type="scientific">Orthione mesoamericana</name>
    <dbReference type="NCBI Taxonomy" id="2480053"/>
    <lineage>
        <taxon>Eukaryota</taxon>
        <taxon>Metazoa</taxon>
        <taxon>Ecdysozoa</taxon>
        <taxon>Arthropoda</taxon>
        <taxon>Crustacea</taxon>
        <taxon>Multicrustacea</taxon>
        <taxon>Malacostraca</taxon>
        <taxon>Eumalacostraca</taxon>
        <taxon>Peracarida</taxon>
        <taxon>Isopoda</taxon>
        <taxon>Epicaridea</taxon>
        <taxon>Bopyridoidea</taxon>
        <taxon>Bopyridae</taxon>
        <taxon>Orthione</taxon>
    </lineage>
</organism>
<protein>
    <recommendedName>
        <fullName evidence="3">NADH-ubiquinone oxidoreductase chain 4L</fullName>
    </recommendedName>
    <alternativeName>
        <fullName evidence="9">NADH dehydrogenase subunit 4L</fullName>
    </alternativeName>
</protein>
<dbReference type="EMBL" id="MG729627">
    <property type="protein sequence ID" value="AYQ22942.1"/>
    <property type="molecule type" value="Genomic_DNA"/>
</dbReference>
<dbReference type="Gene3D" id="1.10.287.3510">
    <property type="match status" value="1"/>
</dbReference>
<evidence type="ECO:0000313" key="12">
    <source>
        <dbReference type="EMBL" id="AYQ22942.1"/>
    </source>
</evidence>
<evidence type="ECO:0000256" key="5">
    <source>
        <dbReference type="ARBA" id="ARBA00022967"/>
    </source>
</evidence>
<comment type="catalytic activity">
    <reaction evidence="10">
        <text>a ubiquinone + NADH + 5 H(+)(in) = a ubiquinol + NAD(+) + 4 H(+)(out)</text>
        <dbReference type="Rhea" id="RHEA:29091"/>
        <dbReference type="Rhea" id="RHEA-COMP:9565"/>
        <dbReference type="Rhea" id="RHEA-COMP:9566"/>
        <dbReference type="ChEBI" id="CHEBI:15378"/>
        <dbReference type="ChEBI" id="CHEBI:16389"/>
        <dbReference type="ChEBI" id="CHEBI:17976"/>
        <dbReference type="ChEBI" id="CHEBI:57540"/>
        <dbReference type="ChEBI" id="CHEBI:57945"/>
        <dbReference type="EC" id="7.1.1.2"/>
    </reaction>
</comment>
<evidence type="ECO:0000256" key="2">
    <source>
        <dbReference type="ARBA" id="ARBA00010519"/>
    </source>
</evidence>
<evidence type="ECO:0000256" key="10">
    <source>
        <dbReference type="ARBA" id="ARBA00049551"/>
    </source>
</evidence>
<evidence type="ECO:0000256" key="8">
    <source>
        <dbReference type="ARBA" id="ARBA00023136"/>
    </source>
</evidence>
<keyword evidence="8 11" id="KW-0472">Membrane</keyword>
<keyword evidence="5" id="KW-1278">Translocase</keyword>
<evidence type="ECO:0000256" key="11">
    <source>
        <dbReference type="SAM" id="Phobius"/>
    </source>
</evidence>
<feature type="transmembrane region" description="Helical" evidence="11">
    <location>
        <begin position="32"/>
        <end position="51"/>
    </location>
</feature>
<dbReference type="InterPro" id="IPR039428">
    <property type="entry name" value="NUOK/Mnh_C1-like"/>
</dbReference>
<proteinExistence type="inferred from homology"/>
<evidence type="ECO:0000256" key="4">
    <source>
        <dbReference type="ARBA" id="ARBA00022692"/>
    </source>
</evidence>
<geneLocation type="mitochondrion" evidence="12"/>
<dbReference type="GO" id="GO:0016020">
    <property type="term" value="C:membrane"/>
    <property type="evidence" value="ECO:0007669"/>
    <property type="project" value="UniProtKB-SubCell"/>
</dbReference>
<comment type="similarity">
    <text evidence="2">Belongs to the complex I subunit 4L family.</text>
</comment>
<keyword evidence="4 11" id="KW-0812">Transmembrane</keyword>
<gene>
    <name evidence="12" type="primary">NAD4L</name>
</gene>
<feature type="transmembrane region" description="Helical" evidence="11">
    <location>
        <begin position="6"/>
        <end position="25"/>
    </location>
</feature>
<keyword evidence="6 11" id="KW-1133">Transmembrane helix</keyword>
<sequence>MTLLIGSHPVLVTAMVVFFTSVLGLALNWDHILSALILLEMMALSLYMILASTTDASLEKFNAFIFLTIAVCEGVLGLSVLITSVRAAGSEMVNLPF</sequence>
<keyword evidence="12" id="KW-0496">Mitochondrion</keyword>
<name>A0A8K1Y3J3_9CRUS</name>
<evidence type="ECO:0000256" key="6">
    <source>
        <dbReference type="ARBA" id="ARBA00022989"/>
    </source>
</evidence>
<feature type="transmembrane region" description="Helical" evidence="11">
    <location>
        <begin position="63"/>
        <end position="82"/>
    </location>
</feature>
<dbReference type="Pfam" id="PF00420">
    <property type="entry name" value="Oxidored_q2"/>
    <property type="match status" value="1"/>
</dbReference>
<dbReference type="AlphaFoldDB" id="A0A8K1Y3J3"/>